<evidence type="ECO:0000256" key="1">
    <source>
        <dbReference type="SAM" id="Phobius"/>
    </source>
</evidence>
<evidence type="ECO:0000313" key="3">
    <source>
        <dbReference type="EMBL" id="QBR48468.1"/>
    </source>
</evidence>
<name>A0ABX5SN47_9LACO</name>
<evidence type="ECO:0000313" key="4">
    <source>
        <dbReference type="Proteomes" id="UP000295756"/>
    </source>
</evidence>
<protein>
    <recommendedName>
        <fullName evidence="2">Phage tail lysozyme domain-containing protein</fullName>
    </recommendedName>
</protein>
<proteinExistence type="predicted"/>
<dbReference type="Gene3D" id="1.10.530.10">
    <property type="match status" value="1"/>
</dbReference>
<gene>
    <name evidence="3" type="ORF">EW139_08270</name>
</gene>
<feature type="transmembrane region" description="Helical" evidence="1">
    <location>
        <begin position="9"/>
        <end position="27"/>
    </location>
</feature>
<keyword evidence="1" id="KW-1133">Transmembrane helix</keyword>
<keyword evidence="4" id="KW-1185">Reference proteome</keyword>
<reference evidence="3 4" key="1">
    <citation type="submission" date="2019-03" db="EMBL/GenBank/DDBJ databases">
        <title>Complete Genome Sequence of Leuconostoc kimchii strain NKJ218 Isolated from Homemade Kimchi.</title>
        <authorList>
            <person name="Jung J.Y."/>
            <person name="Jin H.M."/>
            <person name="Jung J.-W."/>
            <person name="Lee S.-Y."/>
            <person name="Ryu B.-G."/>
            <person name="Han S.-S."/>
            <person name="Kang H.K."/>
            <person name="Choi H.W."/>
            <person name="Chung E.J."/>
            <person name="Choi K.-M."/>
        </authorList>
    </citation>
    <scope>NUCLEOTIDE SEQUENCE [LARGE SCALE GENOMIC DNA]</scope>
    <source>
        <strain evidence="3 4">NKJ218</strain>
    </source>
</reference>
<feature type="domain" description="Phage tail lysozyme" evidence="2">
    <location>
        <begin position="67"/>
        <end position="218"/>
    </location>
</feature>
<dbReference type="Pfam" id="PF18013">
    <property type="entry name" value="Phage_lysozyme2"/>
    <property type="match status" value="1"/>
</dbReference>
<dbReference type="Proteomes" id="UP000295756">
    <property type="component" value="Chromosome"/>
</dbReference>
<organism evidence="3 4">
    <name type="scientific">Leuconostoc kimchii</name>
    <dbReference type="NCBI Taxonomy" id="136609"/>
    <lineage>
        <taxon>Bacteria</taxon>
        <taxon>Bacillati</taxon>
        <taxon>Bacillota</taxon>
        <taxon>Bacilli</taxon>
        <taxon>Lactobacillales</taxon>
        <taxon>Lactobacillaceae</taxon>
        <taxon>Leuconostoc</taxon>
    </lineage>
</organism>
<dbReference type="InterPro" id="IPR041219">
    <property type="entry name" value="Phage_lysozyme2"/>
</dbReference>
<dbReference type="EMBL" id="CP037939">
    <property type="protein sequence ID" value="QBR48468.1"/>
    <property type="molecule type" value="Genomic_DNA"/>
</dbReference>
<accession>A0ABX5SN47</accession>
<keyword evidence="1" id="KW-0472">Membrane</keyword>
<evidence type="ECO:0000259" key="2">
    <source>
        <dbReference type="Pfam" id="PF18013"/>
    </source>
</evidence>
<keyword evidence="1" id="KW-0812">Transmembrane</keyword>
<sequence>MKQQLKKVIIKVVVTIVCVIMVVYTIVQAKNKNLSVAEEAKKTNVETSQRNINDDVDRSIGNKKYIRQVYRYLHENYGLSAISIAGILGNWTQESGIDPIAVQGDWAYRSLKNSKNSTHDLHKDIGFAQWSTQRRQALISFSDQKYHGEWWLATTQLEFMTQYDGSFVTILKNYALNDHGNVVENAINFNDNWEVSPDEKGIVEKTRGANAKRVYEYMKNNNMTGGADISKIQQLRYLGDSLPY</sequence>